<evidence type="ECO:0000256" key="4">
    <source>
        <dbReference type="ARBA" id="ARBA00022741"/>
    </source>
</evidence>
<reference evidence="7" key="2">
    <citation type="submission" date="2023-05" db="EMBL/GenBank/DDBJ databases">
        <authorList>
            <person name="Fouks B."/>
        </authorList>
    </citation>
    <scope>NUCLEOTIDE SEQUENCE</scope>
    <source>
        <strain evidence="7">Stay&amp;Tobe</strain>
        <tissue evidence="7">Testes</tissue>
    </source>
</reference>
<protein>
    <recommendedName>
        <fullName evidence="6">ABC1 atypical kinase-like domain-containing protein</fullName>
    </recommendedName>
</protein>
<gene>
    <name evidence="7" type="ORF">L9F63_025974</name>
</gene>
<dbReference type="SUPFAM" id="SSF56112">
    <property type="entry name" value="Protein kinase-like (PK-like)"/>
    <property type="match status" value="1"/>
</dbReference>
<sequence length="578" mass="65336">MARNWSNDILGVLRGAQSIINASIRLQQAQCKQMWENSSVKSVGEAVAHNIQQTLSRDVLQKNVPGDLMEVMQRTSMVYEGVKTYLMYSAGNQLPLKQSQLPELQELDVDAFKLLSEVPHSSPGSTLRPDTVHIPQHIPKMDHRLLKRQQPWRSRRQQAVLHFRKWPKVVGTKSKHKTKQTLSATSKQRKVPSSRIARMVSFGSLAAGLGIGTVAEVTRRSLGLTNEESNAGGALSSVFLTEANAERIVNTLCKVRGAALKLGQILSIQDNTIISPTLQRAFERVRQSADFMPTWQVEKVLASELGSDWKSQMKTFDPKPFAAASIGQVHLAVLPDGTEVWNVFPESLFIDNLVLVAKRELAWEVDYERERQCTQTFKQLLEPYPDYYVPSVIEELSTKQVFSTELVDGIAVDKCVDLDTDPNWSNFFYNTETNKLILLDFGASRPYSKEFVDVYIEIIRGAADGNRDLVLSKSREIGFLTGYESKIMEQAHVDAVMILGEVFQRSEPFDFGAQNTTKQIQSLVPTMLKHRLCPPPEEVYSLHRKLSGIFLLIAKLNVKFECKSMFDKVYQNYINRHM</sequence>
<keyword evidence="8" id="KW-1185">Reference proteome</keyword>
<dbReference type="InterPro" id="IPR034646">
    <property type="entry name" value="ADCK3_dom"/>
</dbReference>
<dbReference type="PANTHER" id="PTHR43851:SF3">
    <property type="entry name" value="COENZYME Q8"/>
    <property type="match status" value="1"/>
</dbReference>
<dbReference type="CDD" id="cd13970">
    <property type="entry name" value="ABC1_ADCK3"/>
    <property type="match status" value="1"/>
</dbReference>
<keyword evidence="5" id="KW-0067">ATP-binding</keyword>
<feature type="domain" description="ABC1 atypical kinase-like" evidence="6">
    <location>
        <begin position="339"/>
        <end position="419"/>
    </location>
</feature>
<dbReference type="InterPro" id="IPR004147">
    <property type="entry name" value="ABC1_dom"/>
</dbReference>
<evidence type="ECO:0000256" key="2">
    <source>
        <dbReference type="ARBA" id="ARBA00009670"/>
    </source>
</evidence>
<evidence type="ECO:0000256" key="1">
    <source>
        <dbReference type="ARBA" id="ARBA00004749"/>
    </source>
</evidence>
<dbReference type="EMBL" id="JASPKZ010010388">
    <property type="protein sequence ID" value="KAJ9574382.1"/>
    <property type="molecule type" value="Genomic_DNA"/>
</dbReference>
<keyword evidence="3" id="KW-0808">Transferase</keyword>
<dbReference type="Pfam" id="PF03109">
    <property type="entry name" value="ABC1"/>
    <property type="match status" value="1"/>
</dbReference>
<evidence type="ECO:0000259" key="6">
    <source>
        <dbReference type="Pfam" id="PF03109"/>
    </source>
</evidence>
<dbReference type="InterPro" id="IPR011009">
    <property type="entry name" value="Kinase-like_dom_sf"/>
</dbReference>
<dbReference type="AlphaFoldDB" id="A0AAD7Z672"/>
<keyword evidence="4" id="KW-0547">Nucleotide-binding</keyword>
<evidence type="ECO:0000256" key="3">
    <source>
        <dbReference type="ARBA" id="ARBA00022679"/>
    </source>
</evidence>
<dbReference type="GO" id="GO:0006744">
    <property type="term" value="P:ubiquinone biosynthetic process"/>
    <property type="evidence" value="ECO:0007669"/>
    <property type="project" value="TreeGrafter"/>
</dbReference>
<dbReference type="PANTHER" id="PTHR43851">
    <property type="match status" value="1"/>
</dbReference>
<comment type="similarity">
    <text evidence="2">Belongs to the protein kinase superfamily. ADCK protein kinase family.</text>
</comment>
<comment type="pathway">
    <text evidence="1">Cofactor biosynthesis; ubiquinone biosynthesis.</text>
</comment>
<dbReference type="GO" id="GO:0016740">
    <property type="term" value="F:transferase activity"/>
    <property type="evidence" value="ECO:0007669"/>
    <property type="project" value="UniProtKB-KW"/>
</dbReference>
<evidence type="ECO:0000313" key="8">
    <source>
        <dbReference type="Proteomes" id="UP001233999"/>
    </source>
</evidence>
<dbReference type="Proteomes" id="UP001233999">
    <property type="component" value="Unassembled WGS sequence"/>
</dbReference>
<organism evidence="7 8">
    <name type="scientific">Diploptera punctata</name>
    <name type="common">Pacific beetle cockroach</name>
    <dbReference type="NCBI Taxonomy" id="6984"/>
    <lineage>
        <taxon>Eukaryota</taxon>
        <taxon>Metazoa</taxon>
        <taxon>Ecdysozoa</taxon>
        <taxon>Arthropoda</taxon>
        <taxon>Hexapoda</taxon>
        <taxon>Insecta</taxon>
        <taxon>Pterygota</taxon>
        <taxon>Neoptera</taxon>
        <taxon>Polyneoptera</taxon>
        <taxon>Dictyoptera</taxon>
        <taxon>Blattodea</taxon>
        <taxon>Blaberoidea</taxon>
        <taxon>Blaberidae</taxon>
        <taxon>Diplopterinae</taxon>
        <taxon>Diploptera</taxon>
    </lineage>
</organism>
<reference evidence="7" key="1">
    <citation type="journal article" date="2023" name="IScience">
        <title>Live-bearing cockroach genome reveals convergent evolutionary mechanisms linked to viviparity in insects and beyond.</title>
        <authorList>
            <person name="Fouks B."/>
            <person name="Harrison M.C."/>
            <person name="Mikhailova A.A."/>
            <person name="Marchal E."/>
            <person name="English S."/>
            <person name="Carruthers M."/>
            <person name="Jennings E.C."/>
            <person name="Chiamaka E.L."/>
            <person name="Frigard R.A."/>
            <person name="Pippel M."/>
            <person name="Attardo G.M."/>
            <person name="Benoit J.B."/>
            <person name="Bornberg-Bauer E."/>
            <person name="Tobe S.S."/>
        </authorList>
    </citation>
    <scope>NUCLEOTIDE SEQUENCE</scope>
    <source>
        <strain evidence="7">Stay&amp;Tobe</strain>
    </source>
</reference>
<comment type="caution">
    <text evidence="7">The sequence shown here is derived from an EMBL/GenBank/DDBJ whole genome shotgun (WGS) entry which is preliminary data.</text>
</comment>
<evidence type="ECO:0000313" key="7">
    <source>
        <dbReference type="EMBL" id="KAJ9574382.1"/>
    </source>
</evidence>
<proteinExistence type="inferred from homology"/>
<dbReference type="InterPro" id="IPR051409">
    <property type="entry name" value="Atypical_kinase_ADCK"/>
</dbReference>
<evidence type="ECO:0000256" key="5">
    <source>
        <dbReference type="ARBA" id="ARBA00022840"/>
    </source>
</evidence>
<name>A0AAD7Z672_DIPPU</name>
<dbReference type="GO" id="GO:0005524">
    <property type="term" value="F:ATP binding"/>
    <property type="evidence" value="ECO:0007669"/>
    <property type="project" value="UniProtKB-KW"/>
</dbReference>
<accession>A0AAD7Z672</accession>